<dbReference type="Proteomes" id="UP000185779">
    <property type="component" value="Unassembled WGS sequence"/>
</dbReference>
<comment type="caution">
    <text evidence="2">The sequence shown here is derived from an EMBL/GenBank/DDBJ whole genome shotgun (WGS) entry which is preliminary data.</text>
</comment>
<sequence length="46" mass="5172">MDISDLRSEEFPYPGSEMENRCDGGGLRGDPVSVALIIHDGVWFRF</sequence>
<reference evidence="2" key="1">
    <citation type="submission" date="2016-05" db="EMBL/GenBank/DDBJ databases">
        <title>Microbial consortia oxidize butane by reversing methanogenesis.</title>
        <authorList>
            <person name="Laso-Perez R."/>
            <person name="Richter M."/>
            <person name="Wegener G."/>
            <person name="Musat F."/>
        </authorList>
    </citation>
    <scope>NUCLEOTIDE SEQUENCE [LARGE SCALE GENOMIC DNA]</scope>
    <source>
        <strain evidence="2">BOX1</strain>
    </source>
</reference>
<feature type="compositionally biased region" description="Basic and acidic residues" evidence="1">
    <location>
        <begin position="1"/>
        <end position="10"/>
    </location>
</feature>
<organism evidence="2 3">
    <name type="scientific">Candidatus Syntropharchaeum butanivorans</name>
    <dbReference type="NCBI Taxonomy" id="1839936"/>
    <lineage>
        <taxon>Archaea</taxon>
        <taxon>Methanobacteriati</taxon>
        <taxon>Methanobacteriota</taxon>
        <taxon>Stenosarchaea group</taxon>
        <taxon>Methanomicrobia</taxon>
        <taxon>Methanosarcinales</taxon>
        <taxon>ANME-2 cluster</taxon>
        <taxon>Candidatus Syntropharchaeum</taxon>
    </lineage>
</organism>
<gene>
    <name evidence="2" type="ORF">SBU_001260</name>
</gene>
<feature type="region of interest" description="Disordered" evidence="1">
    <location>
        <begin position="1"/>
        <end position="24"/>
    </location>
</feature>
<evidence type="ECO:0000313" key="2">
    <source>
        <dbReference type="EMBL" id="OFV65851.1"/>
    </source>
</evidence>
<name>A0A1F2P4Z5_9EURY</name>
<evidence type="ECO:0000313" key="3">
    <source>
        <dbReference type="Proteomes" id="UP000185779"/>
    </source>
</evidence>
<proteinExistence type="predicted"/>
<evidence type="ECO:0000256" key="1">
    <source>
        <dbReference type="SAM" id="MobiDB-lite"/>
    </source>
</evidence>
<accession>A0A1F2P4Z5</accession>
<dbReference type="AlphaFoldDB" id="A0A1F2P4Z5"/>
<protein>
    <submittedName>
        <fullName evidence="2">Uncharacterized protein</fullName>
    </submittedName>
</protein>
<keyword evidence="3" id="KW-1185">Reference proteome</keyword>
<dbReference type="EMBL" id="LYOR01000006">
    <property type="protein sequence ID" value="OFV65851.1"/>
    <property type="molecule type" value="Genomic_DNA"/>
</dbReference>